<comment type="caution">
    <text evidence="2">The sequence shown here is derived from an EMBL/GenBank/DDBJ whole genome shotgun (WGS) entry which is preliminary data.</text>
</comment>
<evidence type="ECO:0000313" key="3">
    <source>
        <dbReference type="Proteomes" id="UP000193498"/>
    </source>
</evidence>
<dbReference type="Proteomes" id="UP000193498">
    <property type="component" value="Unassembled WGS sequence"/>
</dbReference>
<dbReference type="OrthoDB" id="5876637at2759"/>
<sequence length="209" mass="24437">MPNKRKLPKKATPQSYDQAPKKDVIPDMPRKFARLLNSEEIAKRKKEKTPAQSGKAQELTLKPRETLKEFNRRVDQEFNSEISKAGSTRKKEKRKLYKEKKILKERAKKELQWEDSHAKDFHNLEDKVKFGEIVDAPPIIKAVPKARKLFIPRQKEESDDEPQEQEKRKNKGKLRMLSAAQQRIIGAERERAIASYRALKKARMNQPAQ</sequence>
<dbReference type="PANTHER" id="PTHR21838:SF2">
    <property type="entry name" value="COILED-COIL DOMAIN-CONTAINING PROTEIN 137"/>
    <property type="match status" value="1"/>
</dbReference>
<reference evidence="2 3" key="1">
    <citation type="submission" date="2016-07" db="EMBL/GenBank/DDBJ databases">
        <title>Pervasive Adenine N6-methylation of Active Genes in Fungi.</title>
        <authorList>
            <consortium name="DOE Joint Genome Institute"/>
            <person name="Mondo S.J."/>
            <person name="Dannebaum R.O."/>
            <person name="Kuo R.C."/>
            <person name="Labutti K."/>
            <person name="Haridas S."/>
            <person name="Kuo A."/>
            <person name="Salamov A."/>
            <person name="Ahrendt S.R."/>
            <person name="Lipzen A."/>
            <person name="Sullivan W."/>
            <person name="Andreopoulos W.B."/>
            <person name="Clum A."/>
            <person name="Lindquist E."/>
            <person name="Daum C."/>
            <person name="Ramamoorthy G.K."/>
            <person name="Gryganskyi A."/>
            <person name="Culley D."/>
            <person name="Magnuson J.K."/>
            <person name="James T.Y."/>
            <person name="O'Malley M.A."/>
            <person name="Stajich J.E."/>
            <person name="Spatafora J.W."/>
            <person name="Visel A."/>
            <person name="Grigoriev I.V."/>
        </authorList>
    </citation>
    <scope>NUCLEOTIDE SEQUENCE [LARGE SCALE GENOMIC DNA]</scope>
    <source>
        <strain evidence="2 3">CBS 931.73</strain>
    </source>
</reference>
<evidence type="ECO:0000313" key="2">
    <source>
        <dbReference type="EMBL" id="ORX93145.1"/>
    </source>
</evidence>
<gene>
    <name evidence="2" type="ORF">K493DRAFT_408510</name>
</gene>
<feature type="compositionally biased region" description="Basic and acidic residues" evidence="1">
    <location>
        <begin position="19"/>
        <end position="28"/>
    </location>
</feature>
<dbReference type="EMBL" id="MCFE01000245">
    <property type="protein sequence ID" value="ORX93145.1"/>
    <property type="molecule type" value="Genomic_DNA"/>
</dbReference>
<dbReference type="InParanoid" id="A0A1Y1Y5H6"/>
<evidence type="ECO:0000256" key="1">
    <source>
        <dbReference type="SAM" id="MobiDB-lite"/>
    </source>
</evidence>
<feature type="region of interest" description="Disordered" evidence="1">
    <location>
        <begin position="41"/>
        <end position="72"/>
    </location>
</feature>
<evidence type="ECO:0008006" key="4">
    <source>
        <dbReference type="Google" id="ProtNLM"/>
    </source>
</evidence>
<organism evidence="2 3">
    <name type="scientific">Basidiobolus meristosporus CBS 931.73</name>
    <dbReference type="NCBI Taxonomy" id="1314790"/>
    <lineage>
        <taxon>Eukaryota</taxon>
        <taxon>Fungi</taxon>
        <taxon>Fungi incertae sedis</taxon>
        <taxon>Zoopagomycota</taxon>
        <taxon>Entomophthoromycotina</taxon>
        <taxon>Basidiobolomycetes</taxon>
        <taxon>Basidiobolales</taxon>
        <taxon>Basidiobolaceae</taxon>
        <taxon>Basidiobolus</taxon>
    </lineage>
</organism>
<dbReference type="PANTHER" id="PTHR21838">
    <property type="entry name" value="COILED-COIL DOMAIN-CONTAINING PROTEIN 137"/>
    <property type="match status" value="1"/>
</dbReference>
<keyword evidence="3" id="KW-1185">Reference proteome</keyword>
<name>A0A1Y1Y5H6_9FUNG</name>
<accession>A0A1Y1Y5H6</accession>
<protein>
    <recommendedName>
        <fullName evidence="4">Coiled-coil domain-containing protein 137</fullName>
    </recommendedName>
</protein>
<proteinExistence type="predicted"/>
<feature type="region of interest" description="Disordered" evidence="1">
    <location>
        <begin position="1"/>
        <end position="28"/>
    </location>
</feature>
<dbReference type="InterPro" id="IPR026680">
    <property type="entry name" value="CCDC137"/>
</dbReference>
<feature type="region of interest" description="Disordered" evidence="1">
    <location>
        <begin position="151"/>
        <end position="175"/>
    </location>
</feature>
<dbReference type="AlphaFoldDB" id="A0A1Y1Y5H6"/>
<dbReference type="GO" id="GO:0005634">
    <property type="term" value="C:nucleus"/>
    <property type="evidence" value="ECO:0007669"/>
    <property type="project" value="TreeGrafter"/>
</dbReference>
<feature type="compositionally biased region" description="Basic and acidic residues" evidence="1">
    <location>
        <begin position="61"/>
        <end position="72"/>
    </location>
</feature>